<dbReference type="Proteomes" id="UP000520770">
    <property type="component" value="Unassembled WGS sequence"/>
</dbReference>
<reference evidence="1 2" key="1">
    <citation type="submission" date="2020-08" db="EMBL/GenBank/DDBJ databases">
        <title>Genomic Encyclopedia of Type Strains, Phase IV (KMG-V): Genome sequencing to study the core and pangenomes of soil and plant-associated prokaryotes.</title>
        <authorList>
            <person name="Whitman W."/>
        </authorList>
    </citation>
    <scope>NUCLEOTIDE SEQUENCE [LARGE SCALE GENOMIC DNA]</scope>
    <source>
        <strain evidence="1 2">SEMIA 448</strain>
    </source>
</reference>
<dbReference type="AlphaFoldDB" id="A0A7W6SAK5"/>
<protein>
    <submittedName>
        <fullName evidence="1">Uncharacterized protein</fullName>
    </submittedName>
</protein>
<sequence>MAQQITPPPFGSGERKLVVWIRTNRMREQPVLSGREDGMARYRQK</sequence>
<accession>A0A7W6SAK5</accession>
<dbReference type="EMBL" id="JACIGW010000005">
    <property type="protein sequence ID" value="MBB4350261.1"/>
    <property type="molecule type" value="Genomic_DNA"/>
</dbReference>
<gene>
    <name evidence="1" type="ORF">GGE33_004026</name>
</gene>
<evidence type="ECO:0000313" key="2">
    <source>
        <dbReference type="Proteomes" id="UP000520770"/>
    </source>
</evidence>
<organism evidence="1 2">
    <name type="scientific">Aliirhizobium cellulosilyticum</name>
    <dbReference type="NCBI Taxonomy" id="393664"/>
    <lineage>
        <taxon>Bacteria</taxon>
        <taxon>Pseudomonadati</taxon>
        <taxon>Pseudomonadota</taxon>
        <taxon>Alphaproteobacteria</taxon>
        <taxon>Hyphomicrobiales</taxon>
        <taxon>Rhizobiaceae</taxon>
        <taxon>Aliirhizobium</taxon>
    </lineage>
</organism>
<name>A0A7W6SAK5_9HYPH</name>
<comment type="caution">
    <text evidence="1">The sequence shown here is derived from an EMBL/GenBank/DDBJ whole genome shotgun (WGS) entry which is preliminary data.</text>
</comment>
<proteinExistence type="predicted"/>
<evidence type="ECO:0000313" key="1">
    <source>
        <dbReference type="EMBL" id="MBB4350261.1"/>
    </source>
</evidence>